<protein>
    <submittedName>
        <fullName evidence="1">Uncharacterized protein</fullName>
    </submittedName>
</protein>
<reference evidence="1 2" key="1">
    <citation type="submission" date="2020-05" db="EMBL/GenBank/DDBJ databases">
        <authorList>
            <person name="Campoy J."/>
            <person name="Schneeberger K."/>
            <person name="Spophaly S."/>
        </authorList>
    </citation>
    <scope>NUCLEOTIDE SEQUENCE [LARGE SCALE GENOMIC DNA]</scope>
    <source>
        <strain evidence="1">PruArmRojPasFocal</strain>
    </source>
</reference>
<organism evidence="1 2">
    <name type="scientific">Prunus armeniaca</name>
    <name type="common">Apricot</name>
    <name type="synonym">Armeniaca vulgaris</name>
    <dbReference type="NCBI Taxonomy" id="36596"/>
    <lineage>
        <taxon>Eukaryota</taxon>
        <taxon>Viridiplantae</taxon>
        <taxon>Streptophyta</taxon>
        <taxon>Embryophyta</taxon>
        <taxon>Tracheophyta</taxon>
        <taxon>Spermatophyta</taxon>
        <taxon>Magnoliopsida</taxon>
        <taxon>eudicotyledons</taxon>
        <taxon>Gunneridae</taxon>
        <taxon>Pentapetalae</taxon>
        <taxon>rosids</taxon>
        <taxon>fabids</taxon>
        <taxon>Rosales</taxon>
        <taxon>Rosaceae</taxon>
        <taxon>Amygdaloideae</taxon>
        <taxon>Amygdaleae</taxon>
        <taxon>Prunus</taxon>
    </lineage>
</organism>
<dbReference type="Proteomes" id="UP000507222">
    <property type="component" value="Unassembled WGS sequence"/>
</dbReference>
<gene>
    <name evidence="1" type="ORF">CURHAP_LOCUS15383</name>
</gene>
<name>A0A6J5U0F8_PRUAR</name>
<evidence type="ECO:0000313" key="2">
    <source>
        <dbReference type="Proteomes" id="UP000507222"/>
    </source>
</evidence>
<sequence length="92" mass="10751">MQEVPQVQIEEEQMRAFLLFIIIVRKGQRQKWKELVSAEKRSLEVEKRVRREPIEIGVELGLHLRNTIMENMYDCETGMAVEIGQNGSPRSP</sequence>
<evidence type="ECO:0000313" key="1">
    <source>
        <dbReference type="EMBL" id="CAB4269656.1"/>
    </source>
</evidence>
<dbReference type="AlphaFoldDB" id="A0A6J5U0F8"/>
<proteinExistence type="predicted"/>
<accession>A0A6J5U0F8</accession>
<dbReference type="EMBL" id="CAEKDK010000002">
    <property type="protein sequence ID" value="CAB4269656.1"/>
    <property type="molecule type" value="Genomic_DNA"/>
</dbReference>